<evidence type="ECO:0000256" key="1">
    <source>
        <dbReference type="SAM" id="MobiDB-lite"/>
    </source>
</evidence>
<evidence type="ECO:0000313" key="4">
    <source>
        <dbReference type="Proteomes" id="UP001314170"/>
    </source>
</evidence>
<dbReference type="SMART" id="SM00271">
    <property type="entry name" value="DnaJ"/>
    <property type="match status" value="1"/>
</dbReference>
<dbReference type="InterPro" id="IPR036869">
    <property type="entry name" value="J_dom_sf"/>
</dbReference>
<comment type="caution">
    <text evidence="3">The sequence shown here is derived from an EMBL/GenBank/DDBJ whole genome shotgun (WGS) entry which is preliminary data.</text>
</comment>
<feature type="domain" description="J" evidence="2">
    <location>
        <begin position="55"/>
        <end position="129"/>
    </location>
</feature>
<proteinExistence type="predicted"/>
<dbReference type="PANTHER" id="PTHR45432:SF6">
    <property type="entry name" value="J DOMAIN-CONTAINING PROTEIN"/>
    <property type="match status" value="1"/>
</dbReference>
<dbReference type="PRINTS" id="PR00625">
    <property type="entry name" value="JDOMAIN"/>
</dbReference>
<dbReference type="EMBL" id="CAWUPB010000175">
    <property type="protein sequence ID" value="CAK7323846.1"/>
    <property type="molecule type" value="Genomic_DNA"/>
</dbReference>
<dbReference type="CDD" id="cd06257">
    <property type="entry name" value="DnaJ"/>
    <property type="match status" value="1"/>
</dbReference>
<dbReference type="Gene3D" id="1.10.287.110">
    <property type="entry name" value="DnaJ domain"/>
    <property type="match status" value="1"/>
</dbReference>
<organism evidence="3 4">
    <name type="scientific">Dovyalis caffra</name>
    <dbReference type="NCBI Taxonomy" id="77055"/>
    <lineage>
        <taxon>Eukaryota</taxon>
        <taxon>Viridiplantae</taxon>
        <taxon>Streptophyta</taxon>
        <taxon>Embryophyta</taxon>
        <taxon>Tracheophyta</taxon>
        <taxon>Spermatophyta</taxon>
        <taxon>Magnoliopsida</taxon>
        <taxon>eudicotyledons</taxon>
        <taxon>Gunneridae</taxon>
        <taxon>Pentapetalae</taxon>
        <taxon>rosids</taxon>
        <taxon>fabids</taxon>
        <taxon>Malpighiales</taxon>
        <taxon>Salicaceae</taxon>
        <taxon>Flacourtieae</taxon>
        <taxon>Dovyalis</taxon>
    </lineage>
</organism>
<feature type="compositionally biased region" description="Basic and acidic residues" evidence="1">
    <location>
        <begin position="153"/>
        <end position="162"/>
    </location>
</feature>
<dbReference type="Proteomes" id="UP001314170">
    <property type="component" value="Unassembled WGS sequence"/>
</dbReference>
<dbReference type="Pfam" id="PF00226">
    <property type="entry name" value="DnaJ"/>
    <property type="match status" value="1"/>
</dbReference>
<feature type="region of interest" description="Disordered" evidence="1">
    <location>
        <begin position="151"/>
        <end position="172"/>
    </location>
</feature>
<protein>
    <recommendedName>
        <fullName evidence="2">J domain-containing protein</fullName>
    </recommendedName>
</protein>
<dbReference type="InterPro" id="IPR001623">
    <property type="entry name" value="DnaJ_domain"/>
</dbReference>
<evidence type="ECO:0000259" key="2">
    <source>
        <dbReference type="PROSITE" id="PS50076"/>
    </source>
</evidence>
<accession>A0AAV1QQ41</accession>
<gene>
    <name evidence="3" type="ORF">DCAF_LOCUS1476</name>
</gene>
<keyword evidence="4" id="KW-1185">Reference proteome</keyword>
<dbReference type="AlphaFoldDB" id="A0AAV1QQ41"/>
<sequence>MAALTTATANRFQKTLIPSSITTHAARSRRRIQIKASVSTFPDAIRDDSRNSALSLYEILRVNPCASQVEIKTAYRSLAKVYHPDAMFNHDHQQDDDEEQSDGGDFIEIHNAYETLSDPAARARPGIFIGEPLDIQVGIIRPEDGKLISAGEENGKMTRFNEPDLTGYSGQR</sequence>
<evidence type="ECO:0000313" key="3">
    <source>
        <dbReference type="EMBL" id="CAK7323846.1"/>
    </source>
</evidence>
<dbReference type="PROSITE" id="PS50076">
    <property type="entry name" value="DNAJ_2"/>
    <property type="match status" value="1"/>
</dbReference>
<dbReference type="PANTHER" id="PTHR45432">
    <property type="entry name" value="CHAPERONE PROTEIN DNAJ 11, CHLOROPLASTIC-LIKE"/>
    <property type="match status" value="1"/>
</dbReference>
<name>A0AAV1QQ41_9ROSI</name>
<reference evidence="3 4" key="1">
    <citation type="submission" date="2024-01" db="EMBL/GenBank/DDBJ databases">
        <authorList>
            <person name="Waweru B."/>
        </authorList>
    </citation>
    <scope>NUCLEOTIDE SEQUENCE [LARGE SCALE GENOMIC DNA]</scope>
</reference>
<dbReference type="SUPFAM" id="SSF46565">
    <property type="entry name" value="Chaperone J-domain"/>
    <property type="match status" value="1"/>
</dbReference>